<comment type="similarity">
    <text evidence="4 11">Belongs to the aldose epimerase family.</text>
</comment>
<evidence type="ECO:0000256" key="8">
    <source>
        <dbReference type="ARBA" id="ARBA00022837"/>
    </source>
</evidence>
<accession>A0ABP8FLE0</accession>
<keyword evidence="9 11" id="KW-0413">Isomerase</keyword>
<gene>
    <name evidence="12" type="ORF">GCM10023183_21650</name>
</gene>
<evidence type="ECO:0000256" key="3">
    <source>
        <dbReference type="ARBA" id="ARBA00005028"/>
    </source>
</evidence>
<evidence type="ECO:0000256" key="7">
    <source>
        <dbReference type="ARBA" id="ARBA00014165"/>
    </source>
</evidence>
<dbReference type="EMBL" id="BAABGX010000002">
    <property type="protein sequence ID" value="GAA4306454.1"/>
    <property type="molecule type" value="Genomic_DNA"/>
</dbReference>
<evidence type="ECO:0000256" key="10">
    <source>
        <dbReference type="ARBA" id="ARBA00023277"/>
    </source>
</evidence>
<dbReference type="NCBIfam" id="NF008277">
    <property type="entry name" value="PRK11055.1"/>
    <property type="match status" value="1"/>
</dbReference>
<sequence length="352" mass="38715">MEHITNPTQTTSTAKAQLYTLQNSKGMRVTISNYGGAITSILAPDQLGTLGEVVLGFDDMDAYTSPAYLANQPYFGAIIGRYGNRIAKGRFSLNGKEYTLATNNGPNHLHGGVKGFDKVFWEVEELPVKNALRLTYTSPDGEEGYPGTVQVTVLYVLTPDNELVIEYQATTDQATPINLTNHTYFNLSGGEAQDALDHLLCIAADRYVVVSEALIPTGDLPKVEGTPMDFQTPVAIGARIEQVPGGYDHTYVLKETGKHLKRAATVEDPLSGRCLEVCTTEPGIQFYSGNFLDGSLQGHGGRTYKKHYGFCLETQHFPDSPNQPAFPNTILEPGEKYHQKTVYRFYVCSQER</sequence>
<proteinExistence type="inferred from homology"/>
<evidence type="ECO:0000256" key="1">
    <source>
        <dbReference type="ARBA" id="ARBA00001614"/>
    </source>
</evidence>
<evidence type="ECO:0000256" key="4">
    <source>
        <dbReference type="ARBA" id="ARBA00006206"/>
    </source>
</evidence>
<dbReference type="CDD" id="cd09019">
    <property type="entry name" value="galactose_mutarotase_like"/>
    <property type="match status" value="1"/>
</dbReference>
<dbReference type="PIRSF" id="PIRSF005096">
    <property type="entry name" value="GALM"/>
    <property type="match status" value="1"/>
</dbReference>
<evidence type="ECO:0000256" key="11">
    <source>
        <dbReference type="PIRNR" id="PIRNR005096"/>
    </source>
</evidence>
<dbReference type="InterPro" id="IPR015443">
    <property type="entry name" value="Aldose_1-epimerase"/>
</dbReference>
<name>A0ABP8FLE0_9BACT</name>
<comment type="catalytic activity">
    <reaction evidence="1 11">
        <text>alpha-D-glucose = beta-D-glucose</text>
        <dbReference type="Rhea" id="RHEA:10264"/>
        <dbReference type="ChEBI" id="CHEBI:15903"/>
        <dbReference type="ChEBI" id="CHEBI:17925"/>
        <dbReference type="EC" id="5.1.3.3"/>
    </reaction>
</comment>
<dbReference type="SUPFAM" id="SSF74650">
    <property type="entry name" value="Galactose mutarotase-like"/>
    <property type="match status" value="1"/>
</dbReference>
<evidence type="ECO:0000256" key="9">
    <source>
        <dbReference type="ARBA" id="ARBA00023235"/>
    </source>
</evidence>
<comment type="caution">
    <text evidence="12">The sequence shown here is derived from an EMBL/GenBank/DDBJ whole genome shotgun (WGS) entry which is preliminary data.</text>
</comment>
<comment type="pathway">
    <text evidence="3 11">Carbohydrate metabolism; hexose metabolism.</text>
</comment>
<evidence type="ECO:0000256" key="6">
    <source>
        <dbReference type="ARBA" id="ARBA00013185"/>
    </source>
</evidence>
<keyword evidence="13" id="KW-1185">Reference proteome</keyword>
<dbReference type="Gene3D" id="2.70.98.10">
    <property type="match status" value="1"/>
</dbReference>
<evidence type="ECO:0000256" key="5">
    <source>
        <dbReference type="ARBA" id="ARBA00011245"/>
    </source>
</evidence>
<dbReference type="PROSITE" id="PS00545">
    <property type="entry name" value="ALDOSE_1_EPIMERASE"/>
    <property type="match status" value="1"/>
</dbReference>
<evidence type="ECO:0000256" key="2">
    <source>
        <dbReference type="ARBA" id="ARBA00001913"/>
    </source>
</evidence>
<evidence type="ECO:0000313" key="12">
    <source>
        <dbReference type="EMBL" id="GAA4306454.1"/>
    </source>
</evidence>
<dbReference type="InterPro" id="IPR011013">
    <property type="entry name" value="Gal_mutarotase_sf_dom"/>
</dbReference>
<evidence type="ECO:0000313" key="13">
    <source>
        <dbReference type="Proteomes" id="UP001501844"/>
    </source>
</evidence>
<dbReference type="PANTHER" id="PTHR10091">
    <property type="entry name" value="ALDOSE-1-EPIMERASE"/>
    <property type="match status" value="1"/>
</dbReference>
<comment type="subunit">
    <text evidence="5">Monomer.</text>
</comment>
<dbReference type="RefSeq" id="WP_345165745.1">
    <property type="nucleotide sequence ID" value="NZ_BAABGX010000002.1"/>
</dbReference>
<dbReference type="Proteomes" id="UP001501844">
    <property type="component" value="Unassembled WGS sequence"/>
</dbReference>
<dbReference type="InterPro" id="IPR008183">
    <property type="entry name" value="Aldose_1/G6P_1-epimerase"/>
</dbReference>
<reference evidence="13" key="1">
    <citation type="journal article" date="2019" name="Int. J. Syst. Evol. Microbiol.">
        <title>The Global Catalogue of Microorganisms (GCM) 10K type strain sequencing project: providing services to taxonomists for standard genome sequencing and annotation.</title>
        <authorList>
            <consortium name="The Broad Institute Genomics Platform"/>
            <consortium name="The Broad Institute Genome Sequencing Center for Infectious Disease"/>
            <person name="Wu L."/>
            <person name="Ma J."/>
        </authorList>
    </citation>
    <scope>NUCLEOTIDE SEQUENCE [LARGE SCALE GENOMIC DNA]</scope>
    <source>
        <strain evidence="13">JCM 17917</strain>
    </source>
</reference>
<dbReference type="Pfam" id="PF01263">
    <property type="entry name" value="Aldose_epim"/>
    <property type="match status" value="1"/>
</dbReference>
<dbReference type="EC" id="5.1.3.3" evidence="6 11"/>
<dbReference type="InterPro" id="IPR018052">
    <property type="entry name" value="Ald1_epimerase_CS"/>
</dbReference>
<protein>
    <recommendedName>
        <fullName evidence="7 11">Aldose 1-epimerase</fullName>
        <ecNumber evidence="6 11">5.1.3.3</ecNumber>
    </recommendedName>
</protein>
<comment type="cofactor">
    <cofactor evidence="2">
        <name>Ca(2+)</name>
        <dbReference type="ChEBI" id="CHEBI:29108"/>
    </cofactor>
</comment>
<keyword evidence="10 11" id="KW-0119">Carbohydrate metabolism</keyword>
<organism evidence="12 13">
    <name type="scientific">Nibribacter koreensis</name>
    <dbReference type="NCBI Taxonomy" id="1084519"/>
    <lineage>
        <taxon>Bacteria</taxon>
        <taxon>Pseudomonadati</taxon>
        <taxon>Bacteroidota</taxon>
        <taxon>Cytophagia</taxon>
        <taxon>Cytophagales</taxon>
        <taxon>Hymenobacteraceae</taxon>
        <taxon>Nibribacter</taxon>
    </lineage>
</organism>
<dbReference type="InterPro" id="IPR047215">
    <property type="entry name" value="Galactose_mutarotase-like"/>
</dbReference>
<keyword evidence="8" id="KW-0106">Calcium</keyword>
<dbReference type="InterPro" id="IPR014718">
    <property type="entry name" value="GH-type_carb-bd"/>
</dbReference>
<dbReference type="PANTHER" id="PTHR10091:SF0">
    <property type="entry name" value="GALACTOSE MUTAROTASE"/>
    <property type="match status" value="1"/>
</dbReference>